<sequence>MDSISSALHSYVREYDVAKLARDLRRNTVTPGVANVQYQAADYLQQLECCNLLWVIKGLLSELSGSTGEDIVFDSAVSNYRKASLKIKELETLVGGETAITTEIKQRIKEYQEDITGEMKTRLGKYLSLGPDKFEYSNKVNDMTFAEYLRWSYEFCQQSEQEFLQYFGLAKRFGAELGPKLGCSVDLKYDGEQIVLTFGEEVPFSKGLSGIENIINFFNLFMDHNRGTEKYHLGSIKLAVAKVLLGYLKKEMFGSQNVYSLILGKYGADESRSVGQLEVISALLGQDGWTRDGICDLEFWLDNLVNHWVETLVDQQIDKIKDLATSGGLEKLELEEFIEKTPESVGIVEKPLEPADDEWNSEWNEDWDEGPEPPVKEEEEDDDDDWDAWNEDWKDEKNDLGVKSIVSTSKSSSTVQVVKYSGVCGWMEDLVATYYQNYLELRSKAQSHSFEDVEDVFKASIKKLVVCFYMVASKSYTNWVSFYTDYSKIVDNVIAKYGVRMDTCVDLRNKVQLRRTQEYLESLFTVIHPHEAVLFHDNGFDNRLHKRHATELVAQLGDEFGRINKELVAGLAVNSLVVQEVSGSVATQICGYVSSMIISRDNIASDESQVLSELVAGLLKIVHVPELGDIHKLKNYQKLEQVKLLLDSGLRDILDSFYDARYFELATDELVGLVRSLFVDSPLRRSVIDEIEELRAS</sequence>
<evidence type="ECO:0000313" key="3">
    <source>
        <dbReference type="EMBL" id="KAH3671062.1"/>
    </source>
</evidence>
<dbReference type="EMBL" id="JAEUBE010000084">
    <property type="protein sequence ID" value="KAH3671062.1"/>
    <property type="molecule type" value="Genomic_DNA"/>
</dbReference>
<dbReference type="RefSeq" id="XP_046064430.1">
    <property type="nucleotide sequence ID" value="XM_046208904.1"/>
</dbReference>
<reference evidence="3" key="1">
    <citation type="journal article" date="2021" name="Open Biol.">
        <title>Shared evolutionary footprints suggest mitochondrial oxidative damage underlies multiple complex I losses in fungi.</title>
        <authorList>
            <person name="Schikora-Tamarit M.A."/>
            <person name="Marcet-Houben M."/>
            <person name="Nosek J."/>
            <person name="Gabaldon T."/>
        </authorList>
    </citation>
    <scope>NUCLEOTIDE SEQUENCE</scope>
    <source>
        <strain evidence="3">CBS6075</strain>
    </source>
</reference>
<dbReference type="Proteomes" id="UP000769157">
    <property type="component" value="Unassembled WGS sequence"/>
</dbReference>
<dbReference type="OrthoDB" id="534815at2759"/>
<feature type="region of interest" description="Disordered" evidence="1">
    <location>
        <begin position="352"/>
        <end position="384"/>
    </location>
</feature>
<evidence type="ECO:0000259" key="2">
    <source>
        <dbReference type="Pfam" id="PF11989"/>
    </source>
</evidence>
<dbReference type="InterPro" id="IPR021876">
    <property type="entry name" value="Dsl1_C"/>
</dbReference>
<dbReference type="AlphaFoldDB" id="A0A9P8PFT5"/>
<feature type="domain" description="Retrograde transport protein Dsl1 C-terminal" evidence="2">
    <location>
        <begin position="595"/>
        <end position="696"/>
    </location>
</feature>
<reference evidence="3" key="2">
    <citation type="submission" date="2021-01" db="EMBL/GenBank/DDBJ databases">
        <authorList>
            <person name="Schikora-Tamarit M.A."/>
        </authorList>
    </citation>
    <scope>NUCLEOTIDE SEQUENCE</scope>
    <source>
        <strain evidence="3">CBS6075</strain>
    </source>
</reference>
<dbReference type="Pfam" id="PF11989">
    <property type="entry name" value="Dsl1_C"/>
    <property type="match status" value="1"/>
</dbReference>
<dbReference type="Gene3D" id="1.10.357.150">
    <property type="match status" value="1"/>
</dbReference>
<evidence type="ECO:0000256" key="1">
    <source>
        <dbReference type="SAM" id="MobiDB-lite"/>
    </source>
</evidence>
<dbReference type="InterPro" id="IPR046362">
    <property type="entry name" value="Zw10/DSL1_C_sf"/>
</dbReference>
<evidence type="ECO:0000313" key="4">
    <source>
        <dbReference type="Proteomes" id="UP000769157"/>
    </source>
</evidence>
<feature type="compositionally biased region" description="Acidic residues" evidence="1">
    <location>
        <begin position="354"/>
        <end position="384"/>
    </location>
</feature>
<proteinExistence type="predicted"/>
<accession>A0A9P8PFT5</accession>
<name>A0A9P8PFT5_9ASCO</name>
<gene>
    <name evidence="3" type="ORF">OGAPHI_000773</name>
</gene>
<organism evidence="3 4">
    <name type="scientific">Ogataea philodendri</name>
    <dbReference type="NCBI Taxonomy" id="1378263"/>
    <lineage>
        <taxon>Eukaryota</taxon>
        <taxon>Fungi</taxon>
        <taxon>Dikarya</taxon>
        <taxon>Ascomycota</taxon>
        <taxon>Saccharomycotina</taxon>
        <taxon>Pichiomycetes</taxon>
        <taxon>Pichiales</taxon>
        <taxon>Pichiaceae</taxon>
        <taxon>Ogataea</taxon>
    </lineage>
</organism>
<keyword evidence="4" id="KW-1185">Reference proteome</keyword>
<dbReference type="GeneID" id="70232741"/>
<comment type="caution">
    <text evidence="3">The sequence shown here is derived from an EMBL/GenBank/DDBJ whole genome shotgun (WGS) entry which is preliminary data.</text>
</comment>
<protein>
    <recommendedName>
        <fullName evidence="2">Retrograde transport protein Dsl1 C-terminal domain-containing protein</fullName>
    </recommendedName>
</protein>